<keyword evidence="5" id="KW-0472">Membrane</keyword>
<dbReference type="PROSITE" id="PS00941">
    <property type="entry name" value="CARBOXYLESTERASE_B_2"/>
    <property type="match status" value="2"/>
</dbReference>
<dbReference type="InterPro" id="IPR051093">
    <property type="entry name" value="Neuroligin/BSAL"/>
</dbReference>
<organism evidence="7">
    <name type="scientific">Heliothis virescens</name>
    <name type="common">Tobacco budworm moth</name>
    <dbReference type="NCBI Taxonomy" id="7102"/>
    <lineage>
        <taxon>Eukaryota</taxon>
        <taxon>Metazoa</taxon>
        <taxon>Ecdysozoa</taxon>
        <taxon>Arthropoda</taxon>
        <taxon>Hexapoda</taxon>
        <taxon>Insecta</taxon>
        <taxon>Pterygota</taxon>
        <taxon>Neoptera</taxon>
        <taxon>Endopterygota</taxon>
        <taxon>Lepidoptera</taxon>
        <taxon>Glossata</taxon>
        <taxon>Ditrysia</taxon>
        <taxon>Noctuoidea</taxon>
        <taxon>Noctuidae</taxon>
        <taxon>Heliothinae</taxon>
        <taxon>Heliothis</taxon>
    </lineage>
</organism>
<feature type="domain" description="Carboxylesterase type B" evidence="6">
    <location>
        <begin position="220"/>
        <end position="756"/>
    </location>
</feature>
<dbReference type="InterPro" id="IPR002018">
    <property type="entry name" value="CarbesteraseB"/>
</dbReference>
<name>A0A2A4JNT9_HELVI</name>
<evidence type="ECO:0000256" key="4">
    <source>
        <dbReference type="SAM" id="MobiDB-lite"/>
    </source>
</evidence>
<keyword evidence="5" id="KW-0812">Transmembrane</keyword>
<evidence type="ECO:0000259" key="6">
    <source>
        <dbReference type="Pfam" id="PF00135"/>
    </source>
</evidence>
<keyword evidence="3" id="KW-0325">Glycoprotein</keyword>
<evidence type="ECO:0000256" key="1">
    <source>
        <dbReference type="ARBA" id="ARBA00005964"/>
    </source>
</evidence>
<dbReference type="Gene3D" id="3.40.50.1820">
    <property type="entry name" value="alpha/beta hydrolase"/>
    <property type="match status" value="2"/>
</dbReference>
<keyword evidence="2" id="KW-0732">Signal</keyword>
<dbReference type="EMBL" id="NWSH01000963">
    <property type="protein sequence ID" value="PCG73378.1"/>
    <property type="molecule type" value="Genomic_DNA"/>
</dbReference>
<dbReference type="STRING" id="7102.A0A2A4JNT9"/>
<feature type="compositionally biased region" description="Acidic residues" evidence="4">
    <location>
        <begin position="799"/>
        <end position="817"/>
    </location>
</feature>
<dbReference type="SUPFAM" id="SSF53474">
    <property type="entry name" value="alpha/beta-Hydrolases"/>
    <property type="match status" value="2"/>
</dbReference>
<dbReference type="Pfam" id="PF00135">
    <property type="entry name" value="COesterase"/>
    <property type="match status" value="1"/>
</dbReference>
<evidence type="ECO:0000256" key="3">
    <source>
        <dbReference type="ARBA" id="ARBA00023180"/>
    </source>
</evidence>
<reference evidence="7" key="1">
    <citation type="submission" date="2017-09" db="EMBL/GenBank/DDBJ databases">
        <title>Contemporary evolution of a Lepidopteran species, Heliothis virescens, in response to modern agricultural practices.</title>
        <authorList>
            <person name="Fritz M.L."/>
            <person name="Deyonke A.M."/>
            <person name="Papanicolaou A."/>
            <person name="Micinski S."/>
            <person name="Westbrook J."/>
            <person name="Gould F."/>
        </authorList>
    </citation>
    <scope>NUCLEOTIDE SEQUENCE [LARGE SCALE GENOMIC DNA]</scope>
    <source>
        <strain evidence="7">HvINT-</strain>
        <tissue evidence="7">Whole body</tissue>
    </source>
</reference>
<keyword evidence="5" id="KW-1133">Transmembrane helix</keyword>
<dbReference type="AlphaFoldDB" id="A0A2A4JNT9"/>
<feature type="region of interest" description="Disordered" evidence="4">
    <location>
        <begin position="796"/>
        <end position="841"/>
    </location>
</feature>
<feature type="compositionally biased region" description="Basic residues" evidence="4">
    <location>
        <begin position="882"/>
        <end position="891"/>
    </location>
</feature>
<dbReference type="InterPro" id="IPR029058">
    <property type="entry name" value="AB_hydrolase_fold"/>
</dbReference>
<evidence type="ECO:0000313" key="7">
    <source>
        <dbReference type="EMBL" id="PCG73378.1"/>
    </source>
</evidence>
<protein>
    <recommendedName>
        <fullName evidence="6">Carboxylesterase type B domain-containing protein</fullName>
    </recommendedName>
</protein>
<dbReference type="InterPro" id="IPR019819">
    <property type="entry name" value="Carboxylesterase_B_CS"/>
</dbReference>
<feature type="region of interest" description="Disordered" evidence="4">
    <location>
        <begin position="882"/>
        <end position="950"/>
    </location>
</feature>
<dbReference type="PANTHER" id="PTHR43903">
    <property type="entry name" value="NEUROLIGIN"/>
    <property type="match status" value="1"/>
</dbReference>
<gene>
    <name evidence="7" type="ORF">B5V51_14880</name>
</gene>
<evidence type="ECO:0000256" key="2">
    <source>
        <dbReference type="ARBA" id="ARBA00022729"/>
    </source>
</evidence>
<sequence>MVLGAIRGIIVEPLSRRLEPVEVFLGVPYAGAPERLAPPPPAPTWQGTRLADAFAPVCPQRYPDISNKSAALSKMPLGMYNELKATLPLLANQSEDCLYLNIYVPGSGARGVEAPYAVVVWAGGAAHEWGAAAAHDGAVLAARAHLLVVTLSYRLGYLTPGTRGPLDASGGAALLDAAAALGWVRRNVAAFGGDPRRVTLAGHRAGAALVNALLMLPETKGAIRGIIVEPLSRRLEPVEVFLGVPYAGAPERLAPPPPAPTWQGTRLADAFAPVCPQRYPDISNKSAALSKMPLGMYNELKATLPLLANQSEDCLYLNIYVPGSGARGVEAPYAVVVWAGGAAHEWGAAAAHDGAVLAARAHLLVVTLSYRLGLLGYLTPGTRGPLDASGGAALLDAAAALGWVRRNVAAFGGDPRRVTLAGHRAGAALVNALLMLPETKGLVSRVLLLSGSALSPTALAPDAALTREHTAQALRCTPETSNDENWFVECIRNRPLAALLAVEPPRARFLAGWAPAVPRDPGAPGLAPTRALHASDAFLDCALAVVVATTESYQFFNEEDIRHGFEEEHRNRILRTYVRNVYRYHRNEIFAAIRNEYTDWEKPIQHPINIRDATLESLSDAAHIAPALKLAQLHARRGAKTYFAHFAHQSKDADYPQRLGSVSSETLAYFLGLPLVGGPQGASRNYSRGDAAVAESAVALLAAFAKTGDPTPRADERHHEGAPNWPRYEMNTQQYLSIGTKLRVKSHYRGHKMALWLHLIPQLHRPGAAPRHHQFRSIHPDMFAGEIFPELYTSTSTLEDAEDSTEAEDESPAEECEPSPSPRPALSALPAPQPEPKEDSLTNLDSQYYSYTVALGVTVGAGCFLLALNVLVFAGIYLQRGRRRTAHRRPRREGSCSSRGGASLSAEPAAITSPRKSTLKRSSESELKERPTSAGAAPPKKRVQIQEISV</sequence>
<accession>A0A2A4JNT9</accession>
<feature type="compositionally biased region" description="Basic and acidic residues" evidence="4">
    <location>
        <begin position="921"/>
        <end position="931"/>
    </location>
</feature>
<comment type="caution">
    <text evidence="7">The sequence shown here is derived from an EMBL/GenBank/DDBJ whole genome shotgun (WGS) entry which is preliminary data.</text>
</comment>
<feature type="transmembrane region" description="Helical" evidence="5">
    <location>
        <begin position="848"/>
        <end position="878"/>
    </location>
</feature>
<proteinExistence type="inferred from homology"/>
<evidence type="ECO:0000256" key="5">
    <source>
        <dbReference type="SAM" id="Phobius"/>
    </source>
</evidence>
<comment type="similarity">
    <text evidence="1">Belongs to the type-B carboxylesterase/lipase family.</text>
</comment>